<dbReference type="GeneID" id="136816695"/>
<dbReference type="Pfam" id="PF13499">
    <property type="entry name" value="EF-hand_7"/>
    <property type="match status" value="2"/>
</dbReference>
<keyword evidence="5" id="KW-0455">Luminescence</keyword>
<evidence type="ECO:0000259" key="7">
    <source>
        <dbReference type="PROSITE" id="PS50222"/>
    </source>
</evidence>
<dbReference type="Proteomes" id="UP000594262">
    <property type="component" value="Unplaced"/>
</dbReference>
<evidence type="ECO:0000256" key="6">
    <source>
        <dbReference type="ARBA" id="ARBA00023262"/>
    </source>
</evidence>
<proteinExistence type="inferred from homology"/>
<dbReference type="PROSITE" id="PS50222">
    <property type="entry name" value="EF_HAND_2"/>
    <property type="match status" value="4"/>
</dbReference>
<dbReference type="InterPro" id="IPR018247">
    <property type="entry name" value="EF_Hand_1_Ca_BS"/>
</dbReference>
<keyword evidence="9" id="KW-1185">Reference proteome</keyword>
<keyword evidence="4" id="KW-0106">Calcium</keyword>
<keyword evidence="6" id="KW-0599">Photoprotein</keyword>
<dbReference type="InterPro" id="IPR002048">
    <property type="entry name" value="EF_hand_dom"/>
</dbReference>
<dbReference type="GO" id="GO:0008218">
    <property type="term" value="P:bioluminescence"/>
    <property type="evidence" value="ECO:0007669"/>
    <property type="project" value="UniProtKB-KW"/>
</dbReference>
<feature type="domain" description="EF-hand" evidence="7">
    <location>
        <begin position="80"/>
        <end position="115"/>
    </location>
</feature>
<dbReference type="SMART" id="SM00054">
    <property type="entry name" value="EFh"/>
    <property type="match status" value="5"/>
</dbReference>
<evidence type="ECO:0000256" key="1">
    <source>
        <dbReference type="ARBA" id="ARBA00007828"/>
    </source>
</evidence>
<dbReference type="GO" id="GO:0005509">
    <property type="term" value="F:calcium ion binding"/>
    <property type="evidence" value="ECO:0007669"/>
    <property type="project" value="InterPro"/>
</dbReference>
<keyword evidence="2" id="KW-0479">Metal-binding</keyword>
<dbReference type="AlphaFoldDB" id="A0A7M5X5B6"/>
<feature type="domain" description="EF-hand" evidence="7">
    <location>
        <begin position="286"/>
        <end position="321"/>
    </location>
</feature>
<name>A0A7M5X5B6_9CNID</name>
<evidence type="ECO:0000256" key="2">
    <source>
        <dbReference type="ARBA" id="ARBA00022723"/>
    </source>
</evidence>
<protein>
    <recommendedName>
        <fullName evidence="7">EF-hand domain-containing protein</fullName>
    </recommendedName>
</protein>
<dbReference type="GO" id="GO:0017156">
    <property type="term" value="P:calcium-ion regulated exocytosis"/>
    <property type="evidence" value="ECO:0007669"/>
    <property type="project" value="TreeGrafter"/>
</dbReference>
<dbReference type="InterPro" id="IPR011992">
    <property type="entry name" value="EF-hand-dom_pair"/>
</dbReference>
<dbReference type="Pfam" id="PF13202">
    <property type="entry name" value="EF-hand_5"/>
    <property type="match status" value="2"/>
</dbReference>
<evidence type="ECO:0000256" key="3">
    <source>
        <dbReference type="ARBA" id="ARBA00022737"/>
    </source>
</evidence>
<evidence type="ECO:0000313" key="8">
    <source>
        <dbReference type="EnsemblMetazoa" id="CLYHEMP017419.1"/>
    </source>
</evidence>
<dbReference type="OrthoDB" id="9978834at2759"/>
<feature type="domain" description="EF-hand" evidence="7">
    <location>
        <begin position="206"/>
        <end position="241"/>
    </location>
</feature>
<reference evidence="8" key="1">
    <citation type="submission" date="2021-01" db="UniProtKB">
        <authorList>
            <consortium name="EnsemblMetazoa"/>
        </authorList>
    </citation>
    <scope>IDENTIFICATION</scope>
</reference>
<keyword evidence="3" id="KW-0677">Repeat</keyword>
<feature type="domain" description="EF-hand" evidence="7">
    <location>
        <begin position="250"/>
        <end position="285"/>
    </location>
</feature>
<sequence length="334" mass="39096">MMIRKVSIFCCFLYLIGFGYSLPILKNATREEIKRKDLLPPDHIAGAHMEQDGHINKDYHREVFLGKLVKEGVLVWENMAGYKKLIKVFDEVDKSNDRQIDKEEMKNWIHDRIMEHYNAATEESNKIFGKVDHDQNGLVAWPEYKAQILGLNPKDYEKDNLTVIEDKSGQFEKEIQHWLKADFNGDKVLDKNEFLAFYHPEHNKKTIELMVKEMLSSFDKDNDHIITLEEFTALPPGEVDPEEADEDKLYQEEKAKEFKRDMDLNSDGKVGKEELMQYLDPRNKEHAVKEAEFLIRSSDRNRDGKISEHEMLMSYSIFTGSSLTNFAQVLHDEF</sequence>
<dbReference type="Gene3D" id="1.10.238.10">
    <property type="entry name" value="EF-hand"/>
    <property type="match status" value="3"/>
</dbReference>
<accession>A0A7M5X5B6</accession>
<organism evidence="8 9">
    <name type="scientific">Clytia hemisphaerica</name>
    <dbReference type="NCBI Taxonomy" id="252671"/>
    <lineage>
        <taxon>Eukaryota</taxon>
        <taxon>Metazoa</taxon>
        <taxon>Cnidaria</taxon>
        <taxon>Hydrozoa</taxon>
        <taxon>Hydroidolina</taxon>
        <taxon>Leptothecata</taxon>
        <taxon>Obeliida</taxon>
        <taxon>Clytiidae</taxon>
        <taxon>Clytia</taxon>
    </lineage>
</organism>
<dbReference type="RefSeq" id="XP_066929123.1">
    <property type="nucleotide sequence ID" value="XM_067073022.1"/>
</dbReference>
<comment type="similarity">
    <text evidence="1">Belongs to the aequorin family.</text>
</comment>
<dbReference type="PANTHER" id="PTHR10827">
    <property type="entry name" value="RETICULOCALBIN"/>
    <property type="match status" value="1"/>
</dbReference>
<dbReference type="SUPFAM" id="SSF47473">
    <property type="entry name" value="EF-hand"/>
    <property type="match status" value="2"/>
</dbReference>
<evidence type="ECO:0000256" key="5">
    <source>
        <dbReference type="ARBA" id="ARBA00023223"/>
    </source>
</evidence>
<dbReference type="GO" id="GO:0005783">
    <property type="term" value="C:endoplasmic reticulum"/>
    <property type="evidence" value="ECO:0007669"/>
    <property type="project" value="TreeGrafter"/>
</dbReference>
<dbReference type="PROSITE" id="PS00018">
    <property type="entry name" value="EF_HAND_1"/>
    <property type="match status" value="6"/>
</dbReference>
<evidence type="ECO:0000313" key="9">
    <source>
        <dbReference type="Proteomes" id="UP000594262"/>
    </source>
</evidence>
<dbReference type="PANTHER" id="PTHR10827:SF98">
    <property type="entry name" value="45 KDA CALCIUM-BINDING PROTEIN"/>
    <property type="match status" value="1"/>
</dbReference>
<evidence type="ECO:0000256" key="4">
    <source>
        <dbReference type="ARBA" id="ARBA00022837"/>
    </source>
</evidence>
<dbReference type="EnsemblMetazoa" id="CLYHEMT017419.1">
    <property type="protein sequence ID" value="CLYHEMP017419.1"/>
    <property type="gene ID" value="CLYHEMG017419"/>
</dbReference>